<dbReference type="PANTHER" id="PTHR12110">
    <property type="entry name" value="HYDROXYPYRUVATE ISOMERASE"/>
    <property type="match status" value="1"/>
</dbReference>
<dbReference type="Gene3D" id="3.20.20.150">
    <property type="entry name" value="Divalent-metal-dependent TIM barrel enzymes"/>
    <property type="match status" value="1"/>
</dbReference>
<organism evidence="2 3">
    <name type="scientific">Terrimonas ginsenosidimutans</name>
    <dbReference type="NCBI Taxonomy" id="2908004"/>
    <lineage>
        <taxon>Bacteria</taxon>
        <taxon>Pseudomonadati</taxon>
        <taxon>Bacteroidota</taxon>
        <taxon>Chitinophagia</taxon>
        <taxon>Chitinophagales</taxon>
        <taxon>Chitinophagaceae</taxon>
        <taxon>Terrimonas</taxon>
    </lineage>
</organism>
<evidence type="ECO:0000313" key="2">
    <source>
        <dbReference type="EMBL" id="MCG2613228.1"/>
    </source>
</evidence>
<sequence length="304" mass="33750">MNTSTIQIANAPCSWGVLEFELEGKSMGYEQVLDEIAQTGYSGTELGDWGFMPTDPGSLRSEIESRRLELLGAFVPVALAYESAHDAGIEAALRTAGLMHAAGYSDAFIVLADNNGNIDFRTNNAGRIKQKHSLAEDSMKTFGRGAEKIASAVKDHYGMRTVFHHHCAGYIETPWEIEAFLSVTDPSLIGLCFDTGHFQFGGGKDPVEFMTKHWDRIWHVHFKDFSPEVAMIGAANNWDYFRSVKQGVFCELGKGVVSFKAIRDLLRDKKYKGWIVVEQDVLPGMGEPAKCAEQNRRYLKSIGL</sequence>
<feature type="domain" description="Xylose isomerase-like TIM barrel" evidence="1">
    <location>
        <begin position="33"/>
        <end position="301"/>
    </location>
</feature>
<comment type="caution">
    <text evidence="2">The sequence shown here is derived from an EMBL/GenBank/DDBJ whole genome shotgun (WGS) entry which is preliminary data.</text>
</comment>
<protein>
    <submittedName>
        <fullName evidence="2">TIM barrel protein</fullName>
    </submittedName>
</protein>
<dbReference type="RefSeq" id="WP_237868457.1">
    <property type="nucleotide sequence ID" value="NZ_JAKLTR010000002.1"/>
</dbReference>
<name>A0ABS9KLM6_9BACT</name>
<dbReference type="SUPFAM" id="SSF51658">
    <property type="entry name" value="Xylose isomerase-like"/>
    <property type="match status" value="1"/>
</dbReference>
<proteinExistence type="predicted"/>
<dbReference type="EMBL" id="JAKLTR010000002">
    <property type="protein sequence ID" value="MCG2613228.1"/>
    <property type="molecule type" value="Genomic_DNA"/>
</dbReference>
<keyword evidence="3" id="KW-1185">Reference proteome</keyword>
<dbReference type="InterPro" id="IPR036237">
    <property type="entry name" value="Xyl_isomerase-like_sf"/>
</dbReference>
<reference evidence="2" key="1">
    <citation type="submission" date="2022-01" db="EMBL/GenBank/DDBJ databases">
        <authorList>
            <person name="Jo J.-H."/>
            <person name="Im W.-T."/>
        </authorList>
    </citation>
    <scope>NUCLEOTIDE SEQUENCE</scope>
    <source>
        <strain evidence="2">NA20</strain>
    </source>
</reference>
<dbReference type="Pfam" id="PF01261">
    <property type="entry name" value="AP_endonuc_2"/>
    <property type="match status" value="1"/>
</dbReference>
<gene>
    <name evidence="2" type="ORF">LZZ85_03015</name>
</gene>
<dbReference type="InterPro" id="IPR050312">
    <property type="entry name" value="IolE/XylAMocC-like"/>
</dbReference>
<dbReference type="PANTHER" id="PTHR12110:SF41">
    <property type="entry name" value="INOSOSE DEHYDRATASE"/>
    <property type="match status" value="1"/>
</dbReference>
<evidence type="ECO:0000313" key="3">
    <source>
        <dbReference type="Proteomes" id="UP001165367"/>
    </source>
</evidence>
<evidence type="ECO:0000259" key="1">
    <source>
        <dbReference type="Pfam" id="PF01261"/>
    </source>
</evidence>
<dbReference type="InterPro" id="IPR013022">
    <property type="entry name" value="Xyl_isomerase-like_TIM-brl"/>
</dbReference>
<dbReference type="Proteomes" id="UP001165367">
    <property type="component" value="Unassembled WGS sequence"/>
</dbReference>
<accession>A0ABS9KLM6</accession>